<dbReference type="Proteomes" id="UP000228593">
    <property type="component" value="Unassembled WGS sequence"/>
</dbReference>
<dbReference type="EMBL" id="PDOB01000023">
    <property type="protein sequence ID" value="PIL39139.1"/>
    <property type="molecule type" value="Genomic_DNA"/>
</dbReference>
<name>A0A2G8SZD0_9BURK</name>
<gene>
    <name evidence="1" type="ORF">CR103_14345</name>
</gene>
<evidence type="ECO:0000313" key="1">
    <source>
        <dbReference type="EMBL" id="PIL39139.1"/>
    </source>
</evidence>
<organism evidence="1 2">
    <name type="scientific">Massilia psychrophila</name>
    <dbReference type="NCBI Taxonomy" id="1603353"/>
    <lineage>
        <taxon>Bacteria</taxon>
        <taxon>Pseudomonadati</taxon>
        <taxon>Pseudomonadota</taxon>
        <taxon>Betaproteobacteria</taxon>
        <taxon>Burkholderiales</taxon>
        <taxon>Oxalobacteraceae</taxon>
        <taxon>Telluria group</taxon>
        <taxon>Massilia</taxon>
    </lineage>
</organism>
<comment type="caution">
    <text evidence="1">The sequence shown here is derived from an EMBL/GenBank/DDBJ whole genome shotgun (WGS) entry which is preliminary data.</text>
</comment>
<evidence type="ECO:0000313" key="2">
    <source>
        <dbReference type="Proteomes" id="UP000228593"/>
    </source>
</evidence>
<protein>
    <submittedName>
        <fullName evidence="1">Uncharacterized protein</fullName>
    </submittedName>
</protein>
<sequence length="132" mass="14597">MQGTKTRMAEIALEWATRKPYGICLDARLPLVLETAPFRYEGDLHALDGHELFGKGECVDIIKALVPEPTGVNTQRWAAGAMVKDVPYLRCGTVQMMPSLAMPCYPCRADKVFEHALAPRDLAAIPARAFPR</sequence>
<accession>A0A2G8SZD0</accession>
<reference evidence="1 2" key="1">
    <citation type="submission" date="2017-10" db="EMBL/GenBank/DDBJ databases">
        <title>Massilia psychrophilum sp. nov., a novel purple-pigmented bacterium isolated from Tianshan glacier, Xinjiang Municipality, China.</title>
        <authorList>
            <person name="Wang H."/>
        </authorList>
    </citation>
    <scope>NUCLEOTIDE SEQUENCE [LARGE SCALE GENOMIC DNA]</scope>
    <source>
        <strain evidence="1 2">JCM 30813</strain>
    </source>
</reference>
<proteinExistence type="predicted"/>
<dbReference type="AlphaFoldDB" id="A0A2G8SZD0"/>
<dbReference type="RefSeq" id="WP_099916664.1">
    <property type="nucleotide sequence ID" value="NZ_BMHS01000021.1"/>
</dbReference>
<keyword evidence="2" id="KW-1185">Reference proteome</keyword>